<sequence length="91" mass="9732">MSVLTTAARADLYGDAFNEEVFMRPSARLTDTLVEVDNAGVDGSVNALAALVSRTSNRLRRMQTGFARNYALSMLAGAVLVAAVLLAVNLW</sequence>
<keyword evidence="1" id="KW-0472">Membrane</keyword>
<accession>A0A1V3XYZ6</accession>
<keyword evidence="1" id="KW-1133">Transmembrane helix</keyword>
<feature type="transmembrane region" description="Helical" evidence="1">
    <location>
        <begin position="70"/>
        <end position="90"/>
    </location>
</feature>
<gene>
    <name evidence="2" type="primary">nuoL</name>
    <name evidence="2" type="ORF">BZL29_0685</name>
</gene>
<dbReference type="GO" id="GO:0016491">
    <property type="term" value="F:oxidoreductase activity"/>
    <property type="evidence" value="ECO:0007669"/>
    <property type="project" value="UniProtKB-KW"/>
</dbReference>
<comment type="caution">
    <text evidence="2">The sequence shown here is derived from an EMBL/GenBank/DDBJ whole genome shotgun (WGS) entry which is preliminary data.</text>
</comment>
<evidence type="ECO:0000313" key="3">
    <source>
        <dbReference type="Proteomes" id="UP000188532"/>
    </source>
</evidence>
<name>A0A1V3XYZ6_MYCKA</name>
<keyword evidence="2" id="KW-0560">Oxidoreductase</keyword>
<protein>
    <submittedName>
        <fullName evidence="2">NADH-quinone oxidoreductase subunit L domain protein</fullName>
        <ecNumber evidence="2">1.6.5.11</ecNumber>
    </submittedName>
</protein>
<dbReference type="AlphaFoldDB" id="A0A1V3XYZ6"/>
<evidence type="ECO:0000313" key="2">
    <source>
        <dbReference type="EMBL" id="OOK84454.1"/>
    </source>
</evidence>
<dbReference type="EC" id="1.6.5.11" evidence="2"/>
<organism evidence="2 3">
    <name type="scientific">Mycobacterium kansasii</name>
    <dbReference type="NCBI Taxonomy" id="1768"/>
    <lineage>
        <taxon>Bacteria</taxon>
        <taxon>Bacillati</taxon>
        <taxon>Actinomycetota</taxon>
        <taxon>Actinomycetes</taxon>
        <taxon>Mycobacteriales</taxon>
        <taxon>Mycobacteriaceae</taxon>
        <taxon>Mycobacterium</taxon>
    </lineage>
</organism>
<keyword evidence="1" id="KW-0812">Transmembrane</keyword>
<reference evidence="2 3" key="1">
    <citation type="submission" date="2017-02" db="EMBL/GenBank/DDBJ databases">
        <title>Complete genome sequences of Mycobacterium kansasii strains isolated from rhesus macaques.</title>
        <authorList>
            <person name="Panda A."/>
            <person name="Nagaraj S."/>
            <person name="Zhao X."/>
            <person name="Tettelin H."/>
            <person name="Detolla L.J."/>
        </authorList>
    </citation>
    <scope>NUCLEOTIDE SEQUENCE [LARGE SCALE GENOMIC DNA]</scope>
    <source>
        <strain evidence="2 3">11-3469</strain>
    </source>
</reference>
<evidence type="ECO:0000256" key="1">
    <source>
        <dbReference type="SAM" id="Phobius"/>
    </source>
</evidence>
<dbReference type="EMBL" id="MVBN01000001">
    <property type="protein sequence ID" value="OOK84454.1"/>
    <property type="molecule type" value="Genomic_DNA"/>
</dbReference>
<dbReference type="Proteomes" id="UP000188532">
    <property type="component" value="Unassembled WGS sequence"/>
</dbReference>
<proteinExistence type="predicted"/>
<dbReference type="Gene3D" id="1.20.5.2700">
    <property type="match status" value="1"/>
</dbReference>